<accession>A0A1D1ZW49</accession>
<organism evidence="5">
    <name type="scientific">Auxenochlorella protothecoides</name>
    <name type="common">Green microalga</name>
    <name type="synonym">Chlorella protothecoides</name>
    <dbReference type="NCBI Taxonomy" id="3075"/>
    <lineage>
        <taxon>Eukaryota</taxon>
        <taxon>Viridiplantae</taxon>
        <taxon>Chlorophyta</taxon>
        <taxon>core chlorophytes</taxon>
        <taxon>Trebouxiophyceae</taxon>
        <taxon>Chlorellales</taxon>
        <taxon>Chlorellaceae</taxon>
        <taxon>Auxenochlorella</taxon>
    </lineage>
</organism>
<dbReference type="InterPro" id="IPR038718">
    <property type="entry name" value="SNF2-like_sf"/>
</dbReference>
<feature type="region of interest" description="Disordered" evidence="2">
    <location>
        <begin position="1"/>
        <end position="22"/>
    </location>
</feature>
<dbReference type="PANTHER" id="PTHR10799">
    <property type="entry name" value="SNF2/RAD54 HELICASE FAMILY"/>
    <property type="match status" value="1"/>
</dbReference>
<dbReference type="SMART" id="SM00490">
    <property type="entry name" value="HELICc"/>
    <property type="match status" value="1"/>
</dbReference>
<feature type="compositionally biased region" description="Basic and acidic residues" evidence="2">
    <location>
        <begin position="1049"/>
        <end position="1058"/>
    </location>
</feature>
<proteinExistence type="predicted"/>
<dbReference type="EMBL" id="GDKF01007444">
    <property type="protein sequence ID" value="JAT71178.1"/>
    <property type="molecule type" value="Transcribed_RNA"/>
</dbReference>
<dbReference type="InterPro" id="IPR049730">
    <property type="entry name" value="SNF2/RAD54-like_C"/>
</dbReference>
<protein>
    <submittedName>
        <fullName evidence="5">Uncharacterized protein</fullName>
    </submittedName>
</protein>
<evidence type="ECO:0000259" key="4">
    <source>
        <dbReference type="PROSITE" id="PS51194"/>
    </source>
</evidence>
<dbReference type="Gene3D" id="3.40.50.10810">
    <property type="entry name" value="Tandem AAA-ATPase domain"/>
    <property type="match status" value="2"/>
</dbReference>
<feature type="region of interest" description="Disordered" evidence="2">
    <location>
        <begin position="482"/>
        <end position="544"/>
    </location>
</feature>
<feature type="compositionally biased region" description="Low complexity" evidence="2">
    <location>
        <begin position="245"/>
        <end position="260"/>
    </location>
</feature>
<evidence type="ECO:0000259" key="3">
    <source>
        <dbReference type="PROSITE" id="PS51192"/>
    </source>
</evidence>
<keyword evidence="1" id="KW-0378">Hydrolase</keyword>
<gene>
    <name evidence="5" type="ORF">g.55246</name>
</gene>
<feature type="region of interest" description="Disordered" evidence="2">
    <location>
        <begin position="237"/>
        <end position="260"/>
    </location>
</feature>
<dbReference type="InterPro" id="IPR027417">
    <property type="entry name" value="P-loop_NTPase"/>
</dbReference>
<dbReference type="SMART" id="SM00487">
    <property type="entry name" value="DEXDc"/>
    <property type="match status" value="1"/>
</dbReference>
<evidence type="ECO:0000313" key="5">
    <source>
        <dbReference type="EMBL" id="JAT71178.1"/>
    </source>
</evidence>
<dbReference type="GO" id="GO:0016787">
    <property type="term" value="F:hydrolase activity"/>
    <property type="evidence" value="ECO:0007669"/>
    <property type="project" value="UniProtKB-KW"/>
</dbReference>
<name>A0A1D1ZW49_AUXPR</name>
<reference evidence="5" key="1">
    <citation type="submission" date="2015-08" db="EMBL/GenBank/DDBJ databases">
        <authorList>
            <person name="Babu N.S."/>
            <person name="Beckwith C.J."/>
            <person name="Beseler K.G."/>
            <person name="Brison A."/>
            <person name="Carone J.V."/>
            <person name="Caskin T.P."/>
            <person name="Diamond M."/>
            <person name="Durham M.E."/>
            <person name="Foxe J.M."/>
            <person name="Go M."/>
            <person name="Henderson B.A."/>
            <person name="Jones I.B."/>
            <person name="McGettigan J.A."/>
            <person name="Micheletti S.J."/>
            <person name="Nasrallah M.E."/>
            <person name="Ortiz D."/>
            <person name="Piller C.R."/>
            <person name="Privatt S.R."/>
            <person name="Schneider S.L."/>
            <person name="Sharp S."/>
            <person name="Smith T.C."/>
            <person name="Stanton J.D."/>
            <person name="Ullery H.E."/>
            <person name="Wilson R.J."/>
            <person name="Serrano M.G."/>
            <person name="Buck G."/>
            <person name="Lee V."/>
            <person name="Wang Y."/>
            <person name="Carvalho R."/>
            <person name="Voegtly L."/>
            <person name="Shi R."/>
            <person name="Duckworth R."/>
            <person name="Johnson A."/>
            <person name="Loviza R."/>
            <person name="Walstead R."/>
            <person name="Shah Z."/>
            <person name="Kiflezghi M."/>
            <person name="Wade K."/>
            <person name="Ball S.L."/>
            <person name="Bradley K.W."/>
            <person name="Asai D.J."/>
            <person name="Bowman C.A."/>
            <person name="Russell D.A."/>
            <person name="Pope W.H."/>
            <person name="Jacobs-Sera D."/>
            <person name="Hendrix R.W."/>
            <person name="Hatfull G.F."/>
        </authorList>
    </citation>
    <scope>NUCLEOTIDE SEQUENCE</scope>
</reference>
<dbReference type="PROSITE" id="PS51194">
    <property type="entry name" value="HELICASE_CTER"/>
    <property type="match status" value="1"/>
</dbReference>
<dbReference type="CDD" id="cd18793">
    <property type="entry name" value="SF2_C_SNF"/>
    <property type="match status" value="1"/>
</dbReference>
<dbReference type="InterPro" id="IPR001650">
    <property type="entry name" value="Helicase_C-like"/>
</dbReference>
<dbReference type="Gene3D" id="3.40.50.300">
    <property type="entry name" value="P-loop containing nucleotide triphosphate hydrolases"/>
    <property type="match status" value="1"/>
</dbReference>
<feature type="domain" description="Helicase ATP-binding" evidence="3">
    <location>
        <begin position="372"/>
        <end position="644"/>
    </location>
</feature>
<feature type="region of interest" description="Disordered" evidence="2">
    <location>
        <begin position="1012"/>
        <end position="1069"/>
    </location>
</feature>
<dbReference type="CDD" id="cd17919">
    <property type="entry name" value="DEXHc_Snf"/>
    <property type="match status" value="1"/>
</dbReference>
<dbReference type="GO" id="GO:0005524">
    <property type="term" value="F:ATP binding"/>
    <property type="evidence" value="ECO:0007669"/>
    <property type="project" value="InterPro"/>
</dbReference>
<dbReference type="PROSITE" id="PS51192">
    <property type="entry name" value="HELICASE_ATP_BIND_1"/>
    <property type="match status" value="1"/>
</dbReference>
<evidence type="ECO:0000256" key="2">
    <source>
        <dbReference type="SAM" id="MobiDB-lite"/>
    </source>
</evidence>
<dbReference type="AlphaFoldDB" id="A0A1D1ZW49"/>
<dbReference type="Pfam" id="PF00271">
    <property type="entry name" value="Helicase_C"/>
    <property type="match status" value="1"/>
</dbReference>
<feature type="domain" description="Helicase C-terminal" evidence="4">
    <location>
        <begin position="837"/>
        <end position="992"/>
    </location>
</feature>
<dbReference type="Pfam" id="PF00176">
    <property type="entry name" value="SNF2-rel_dom"/>
    <property type="match status" value="1"/>
</dbReference>
<dbReference type="SUPFAM" id="SSF52540">
    <property type="entry name" value="P-loop containing nucleoside triphosphate hydrolases"/>
    <property type="match status" value="2"/>
</dbReference>
<dbReference type="InterPro" id="IPR014001">
    <property type="entry name" value="Helicase_ATP-bd"/>
</dbReference>
<dbReference type="InterPro" id="IPR000330">
    <property type="entry name" value="SNF2_N"/>
</dbReference>
<evidence type="ECO:0000256" key="1">
    <source>
        <dbReference type="ARBA" id="ARBA00022801"/>
    </source>
</evidence>
<feature type="compositionally biased region" description="Basic and acidic residues" evidence="2">
    <location>
        <begin position="1022"/>
        <end position="1033"/>
    </location>
</feature>
<sequence length="1069" mass="117515">MYNSGNDPGEGQPPLNNVGPAANPVRFENLAAAGLPGVGSGVRLGSLQNPGTGERGQGAPAYSNYGAAYSAALAQAHPPVSLQQAYVPSPHLQVAQPAPQHVSLELQHAMLQQHYLQQQQSAAAAQSAQQQYFQQQTQALLRQQQQYQQQAASVQAASQAAAYVGGPGSTLFSTALPQFQQYAYPQAGTYTPPTQGLPAVNARDMYSSHAAQPSAKRQALDPHLSAAVMQYAAQQSARQPLSNGQSYQQTSSSLYQQQQQRRAQAAYAAAANNRNNMRVKVDIRNRGHFNAQFQGEDTSAKDHTDEVMRRCEEISTKLYGQLGASKLDPTGGPVRVAETYQQVDQAQLIEACGDTARYLKPYQLVGINFLMLLYRQRIGGAILADEMGLGKTAQVISYLGAIRSLDGDAGPHLVIVTASLLENWQREFARWCPGMRVVPYYGKHRKIVRARLNTLRERMARGEEVDDDLSDLTDPIALEETARSEKAAADEAAAAAEDDSDDPAGRGLMNDSDEDYAGEKEGKTGKAGSTNIDSYGRGAEPGRARAMDMETPLPRAPFDVMLTCYTLFERDGPAQRHDRPFLESWQWSHLIMDEAHALKNAETVRSRRLSRVAQVSRRRVMMTGTPLQNDLGELQNLLHFLLPAIFSKETFENVKDVLKDDAEIAKLTARMKSLLGPFVLRRLKTEVKSQLTEKAHKSEFIPMAPEQQALYEAAVAAYRRQLSARAISADAGAAGIEKWCKSVGARKISHIFSHLRKIAQHPLLVRHHYDDARVEEIAALAHERQLFSGNATLKKVQAELAGYSDYALHVFCYNAGPEFDAYRLSSEHLWSSSKFRLLRTMLPKLKAAGSRPLIFSQWTSVLDVMEWLMSELQLPYVRLDGSTAVEERLATVDKFNGSEEVFAFLLSTRAGGQGLNLTGADTVILHDSDFNPQTDRQAEDRCHRLGQKKPVTVYRFITKGTVDKNIYNIAQRKLLLDAAVLDGITTSTSKHAETPADRLQMGFILHDLLTGKEPEDEDEPKPEDGVAEPKTEEGGTGTPAPSAEVGQAEEVKPEEASKIVEVTETESVP</sequence>